<proteinExistence type="predicted"/>
<feature type="region of interest" description="Disordered" evidence="1">
    <location>
        <begin position="111"/>
        <end position="159"/>
    </location>
</feature>
<gene>
    <name evidence="2" type="ORF">APLA_LOCUS10197</name>
</gene>
<comment type="caution">
    <text evidence="2">The sequence shown here is derived from an EMBL/GenBank/DDBJ whole genome shotgun (WGS) entry which is preliminary data.</text>
</comment>
<evidence type="ECO:0000256" key="1">
    <source>
        <dbReference type="SAM" id="MobiDB-lite"/>
    </source>
</evidence>
<keyword evidence="3" id="KW-1185">Reference proteome</keyword>
<dbReference type="OrthoDB" id="7481937at2759"/>
<feature type="compositionally biased region" description="Basic and acidic residues" evidence="1">
    <location>
        <begin position="111"/>
        <end position="130"/>
    </location>
</feature>
<name>A0A8S1AHT3_ARCPL</name>
<dbReference type="EMBL" id="CADEBC010000522">
    <property type="protein sequence ID" value="CAB3244874.1"/>
    <property type="molecule type" value="Genomic_DNA"/>
</dbReference>
<evidence type="ECO:0000313" key="3">
    <source>
        <dbReference type="Proteomes" id="UP000494106"/>
    </source>
</evidence>
<sequence length="159" mass="18456">MVAWVLCVARQETDATYVARRNICHTPTCYFASQRRTYFHAKLYEFSQLMSNYHVIDLSCIQDSSEPRPSIINDNFEFEEEENDGENIKWPSVIKLHKQDAKTLKSFFQTDEIKSEKGPTEEGKIVRDDINGAVETNSKKTEQVLENSTNVPEERDKKD</sequence>
<accession>A0A8S1AHT3</accession>
<reference evidence="2 3" key="1">
    <citation type="submission" date="2020-04" db="EMBL/GenBank/DDBJ databases">
        <authorList>
            <person name="Wallbank WR R."/>
            <person name="Pardo Diaz C."/>
            <person name="Kozak K."/>
            <person name="Martin S."/>
            <person name="Jiggins C."/>
            <person name="Moest M."/>
            <person name="Warren A I."/>
            <person name="Byers J.R.P. K."/>
            <person name="Montejo-Kovacevich G."/>
            <person name="Yen C E."/>
        </authorList>
    </citation>
    <scope>NUCLEOTIDE SEQUENCE [LARGE SCALE GENOMIC DNA]</scope>
</reference>
<evidence type="ECO:0000313" key="2">
    <source>
        <dbReference type="EMBL" id="CAB3244874.1"/>
    </source>
</evidence>
<dbReference type="Proteomes" id="UP000494106">
    <property type="component" value="Unassembled WGS sequence"/>
</dbReference>
<organism evidence="2 3">
    <name type="scientific">Arctia plantaginis</name>
    <name type="common">Wood tiger moth</name>
    <name type="synonym">Phalaena plantaginis</name>
    <dbReference type="NCBI Taxonomy" id="874455"/>
    <lineage>
        <taxon>Eukaryota</taxon>
        <taxon>Metazoa</taxon>
        <taxon>Ecdysozoa</taxon>
        <taxon>Arthropoda</taxon>
        <taxon>Hexapoda</taxon>
        <taxon>Insecta</taxon>
        <taxon>Pterygota</taxon>
        <taxon>Neoptera</taxon>
        <taxon>Endopterygota</taxon>
        <taxon>Lepidoptera</taxon>
        <taxon>Glossata</taxon>
        <taxon>Ditrysia</taxon>
        <taxon>Noctuoidea</taxon>
        <taxon>Erebidae</taxon>
        <taxon>Arctiinae</taxon>
        <taxon>Arctia</taxon>
    </lineage>
</organism>
<protein>
    <submittedName>
        <fullName evidence="2">Uncharacterized protein</fullName>
    </submittedName>
</protein>
<dbReference type="AlphaFoldDB" id="A0A8S1AHT3"/>